<proteinExistence type="predicted"/>
<feature type="domain" description="Sugar phosphate transporter" evidence="7">
    <location>
        <begin position="70"/>
        <end position="346"/>
    </location>
</feature>
<dbReference type="InterPro" id="IPR004853">
    <property type="entry name" value="Sugar_P_trans_dom"/>
</dbReference>
<comment type="subcellular location">
    <subcellularLocation>
        <location evidence="1">Membrane</location>
        <topology evidence="1">Multi-pass membrane protein</topology>
    </subcellularLocation>
</comment>
<evidence type="ECO:0000256" key="2">
    <source>
        <dbReference type="ARBA" id="ARBA00022692"/>
    </source>
</evidence>
<feature type="region of interest" description="Disordered" evidence="5">
    <location>
        <begin position="1"/>
        <end position="46"/>
    </location>
</feature>
<feature type="transmembrane region" description="Helical" evidence="6">
    <location>
        <begin position="339"/>
        <end position="356"/>
    </location>
</feature>
<evidence type="ECO:0000256" key="1">
    <source>
        <dbReference type="ARBA" id="ARBA00004141"/>
    </source>
</evidence>
<reference evidence="8" key="1">
    <citation type="submission" date="2014-05" db="EMBL/GenBank/DDBJ databases">
        <title>The transcriptome of the halophilic microalga Tetraselmis sp. GSL018 isolated from the Great Salt Lake, Utah.</title>
        <authorList>
            <person name="Jinkerson R.E."/>
            <person name="D'Adamo S."/>
            <person name="Posewitz M.C."/>
        </authorList>
    </citation>
    <scope>NUCLEOTIDE SEQUENCE</scope>
    <source>
        <strain evidence="8">GSL018</strain>
    </source>
</reference>
<feature type="transmembrane region" description="Helical" evidence="6">
    <location>
        <begin position="247"/>
        <end position="265"/>
    </location>
</feature>
<evidence type="ECO:0000313" key="8">
    <source>
        <dbReference type="EMBL" id="JAC81087.1"/>
    </source>
</evidence>
<feature type="transmembrane region" description="Helical" evidence="6">
    <location>
        <begin position="179"/>
        <end position="196"/>
    </location>
</feature>
<dbReference type="GO" id="GO:0016020">
    <property type="term" value="C:membrane"/>
    <property type="evidence" value="ECO:0007669"/>
    <property type="project" value="UniProtKB-SubCell"/>
</dbReference>
<dbReference type="Pfam" id="PF03151">
    <property type="entry name" value="TPT"/>
    <property type="match status" value="1"/>
</dbReference>
<dbReference type="PANTHER" id="PTHR11132">
    <property type="entry name" value="SOLUTE CARRIER FAMILY 35"/>
    <property type="match status" value="1"/>
</dbReference>
<feature type="transmembrane region" description="Helical" evidence="6">
    <location>
        <begin position="208"/>
        <end position="226"/>
    </location>
</feature>
<evidence type="ECO:0000256" key="6">
    <source>
        <dbReference type="SAM" id="Phobius"/>
    </source>
</evidence>
<feature type="transmembrane region" description="Helical" evidence="6">
    <location>
        <begin position="152"/>
        <end position="172"/>
    </location>
</feature>
<evidence type="ECO:0000259" key="7">
    <source>
        <dbReference type="Pfam" id="PF03151"/>
    </source>
</evidence>
<protein>
    <submittedName>
        <fullName evidence="8">GDP-mannose transporter</fullName>
    </submittedName>
</protein>
<keyword evidence="3 6" id="KW-1133">Transmembrane helix</keyword>
<keyword evidence="2 6" id="KW-0812">Transmembrane</keyword>
<name>A0A061S7F4_9CHLO</name>
<evidence type="ECO:0000256" key="3">
    <source>
        <dbReference type="ARBA" id="ARBA00022989"/>
    </source>
</evidence>
<accession>A0A061S7F4</accession>
<organism evidence="8">
    <name type="scientific">Tetraselmis sp. GSL018</name>
    <dbReference type="NCBI Taxonomy" id="582737"/>
    <lineage>
        <taxon>Eukaryota</taxon>
        <taxon>Viridiplantae</taxon>
        <taxon>Chlorophyta</taxon>
        <taxon>core chlorophytes</taxon>
        <taxon>Chlorodendrophyceae</taxon>
        <taxon>Chlorodendrales</taxon>
        <taxon>Chlorodendraceae</taxon>
        <taxon>Tetraselmis</taxon>
    </lineage>
</organism>
<feature type="transmembrane region" description="Helical" evidence="6">
    <location>
        <begin position="285"/>
        <end position="304"/>
    </location>
</feature>
<dbReference type="AlphaFoldDB" id="A0A061S7F4"/>
<feature type="transmembrane region" description="Helical" evidence="6">
    <location>
        <begin position="127"/>
        <end position="146"/>
    </location>
</feature>
<dbReference type="InterPro" id="IPR050186">
    <property type="entry name" value="TPT_transporter"/>
</dbReference>
<evidence type="ECO:0000256" key="5">
    <source>
        <dbReference type="SAM" id="MobiDB-lite"/>
    </source>
</evidence>
<keyword evidence="4 6" id="KW-0472">Membrane</keyword>
<sequence>MAPKARTATPVKQMTHDKEGGQDDVDGGLGHLSDDEEQGHFEEKMPRKRTSLATFMASHKELVAGTAYCVMSTSMVLVNKHALSSFRFECPNALLFLQCAISCLLLKSSEAFGLISVEPLSWRVIRVWLPANLLFVAMVWTSFYALKSLNVAMVTVLKNLTNLITICGDIWFNGKRYPAGVWLTLFLMTASAVAGASTDLTFNLRGYLWQLLNCLVTASYSLYLRTVMDKVQALCRKTGGFDELSMVWYNNALSLPLILALIVGFEEHKTLLLQPALYEWQFRLVAVVSGLIGFAISFCSLWFLSCTTATTYSLTGSLNKIPLAIIGLVTFNAKPTLENTSSVLIGLLAGVVFGYVKSRKAPTHTAQQNKTVLR</sequence>
<evidence type="ECO:0000256" key="4">
    <source>
        <dbReference type="ARBA" id="ARBA00023136"/>
    </source>
</evidence>
<dbReference type="EMBL" id="GBEZ01004104">
    <property type="protein sequence ID" value="JAC81087.1"/>
    <property type="molecule type" value="Transcribed_RNA"/>
</dbReference>
<feature type="transmembrane region" description="Helical" evidence="6">
    <location>
        <begin position="311"/>
        <end position="333"/>
    </location>
</feature>
<gene>
    <name evidence="8" type="primary">VRG4</name>
    <name evidence="8" type="ORF">TSPGSL018_8713</name>
</gene>